<organism evidence="1">
    <name type="scientific">Arion vulgaris</name>
    <dbReference type="NCBI Taxonomy" id="1028688"/>
    <lineage>
        <taxon>Eukaryota</taxon>
        <taxon>Metazoa</taxon>
        <taxon>Spiralia</taxon>
        <taxon>Lophotrochozoa</taxon>
        <taxon>Mollusca</taxon>
        <taxon>Gastropoda</taxon>
        <taxon>Heterobranchia</taxon>
        <taxon>Euthyneura</taxon>
        <taxon>Panpulmonata</taxon>
        <taxon>Eupulmonata</taxon>
        <taxon>Stylommatophora</taxon>
        <taxon>Helicina</taxon>
        <taxon>Arionoidea</taxon>
        <taxon>Arionidae</taxon>
        <taxon>Arion</taxon>
    </lineage>
</organism>
<sequence length="56" mass="6544">MIQKQLIEHYFIFFNDPAALGLLPFDPVLYSFYVSHSIEELDFFTHALMESELGMS</sequence>
<accession>A0A0B7ABJ2</accession>
<proteinExistence type="predicted"/>
<protein>
    <submittedName>
        <fullName evidence="1">Uncharacterized protein</fullName>
    </submittedName>
</protein>
<evidence type="ECO:0000313" key="1">
    <source>
        <dbReference type="EMBL" id="CEK78374.1"/>
    </source>
</evidence>
<dbReference type="AlphaFoldDB" id="A0A0B7ABJ2"/>
<gene>
    <name evidence="1" type="primary">ORF109803</name>
</gene>
<reference evidence="1" key="1">
    <citation type="submission" date="2014-12" db="EMBL/GenBank/DDBJ databases">
        <title>Insight into the proteome of Arion vulgaris.</title>
        <authorList>
            <person name="Aradska J."/>
            <person name="Bulat T."/>
            <person name="Smidak R."/>
            <person name="Sarate P."/>
            <person name="Gangsoo J."/>
            <person name="Sialana F."/>
            <person name="Bilban M."/>
            <person name="Lubec G."/>
        </authorList>
    </citation>
    <scope>NUCLEOTIDE SEQUENCE</scope>
    <source>
        <tissue evidence="1">Skin</tissue>
    </source>
</reference>
<name>A0A0B7ABJ2_9EUPU</name>
<dbReference type="EMBL" id="HACG01031509">
    <property type="protein sequence ID" value="CEK78374.1"/>
    <property type="molecule type" value="Transcribed_RNA"/>
</dbReference>